<sequence>MRNQFDWREGNKVELLVDGENFFPVMLAEIEKARYSVLLEFYFVSSGVIASQFVQCLRRVAQRGVMVKLIIDDFGSYHFTSADREALKAEGVEIVVYNPLHLSKFTRNFARDHRKLLIVDQQVAFIGGTGLSDVYWLSEDEGCPWHELMVRIEGPVVMDLVTVFNGLWQRCTTHLLSPGGSVEQKGGAKVRVCTVQGLYQQDIKASFLARVNSSNTRVWLMTAYFLPSFSMRYALRRAAKRGIDVRLIIAGPYTDQPWVFHASKKYYSRLLKAGVRIFEYQPRFLHAKMSVVDEWASIGSCNLDHWNLRWNLEANVELEDDQCVDQMAQLFDQDLSHCQEVTYDIWSKRPWYRRFKETLWAWISHLVLKIR</sequence>
<accession>A0ABU9TRT9</accession>
<feature type="domain" description="PLD phosphodiesterase" evidence="1">
    <location>
        <begin position="108"/>
        <end position="135"/>
    </location>
</feature>
<dbReference type="SMART" id="SM00155">
    <property type="entry name" value="PLDc"/>
    <property type="match status" value="2"/>
</dbReference>
<dbReference type="SUPFAM" id="SSF56024">
    <property type="entry name" value="Phospholipase D/nuclease"/>
    <property type="match status" value="2"/>
</dbReference>
<dbReference type="CDD" id="cd09110">
    <property type="entry name" value="PLDc_CLS_1"/>
    <property type="match status" value="1"/>
</dbReference>
<dbReference type="RefSeq" id="WP_342854004.1">
    <property type="nucleotide sequence ID" value="NZ_JBBMRA010000004.1"/>
</dbReference>
<gene>
    <name evidence="2" type="ORF">WNY58_05960</name>
</gene>
<comment type="caution">
    <text evidence="2">The sequence shown here is derived from an EMBL/GenBank/DDBJ whole genome shotgun (WGS) entry which is preliminary data.</text>
</comment>
<proteinExistence type="predicted"/>
<dbReference type="PROSITE" id="PS50035">
    <property type="entry name" value="PLD"/>
    <property type="match status" value="1"/>
</dbReference>
<dbReference type="Pfam" id="PF13091">
    <property type="entry name" value="PLDc_2"/>
    <property type="match status" value="2"/>
</dbReference>
<evidence type="ECO:0000259" key="1">
    <source>
        <dbReference type="PROSITE" id="PS50035"/>
    </source>
</evidence>
<dbReference type="CDD" id="cd09159">
    <property type="entry name" value="PLDc_ybhO_like_2"/>
    <property type="match status" value="1"/>
</dbReference>
<dbReference type="Gene3D" id="3.30.870.10">
    <property type="entry name" value="Endonuclease Chain A"/>
    <property type="match status" value="2"/>
</dbReference>
<dbReference type="EMBL" id="JBBMRA010000004">
    <property type="protein sequence ID" value="MEM5535932.1"/>
    <property type="molecule type" value="Genomic_DNA"/>
</dbReference>
<evidence type="ECO:0000313" key="2">
    <source>
        <dbReference type="EMBL" id="MEM5535932.1"/>
    </source>
</evidence>
<evidence type="ECO:0000313" key="3">
    <source>
        <dbReference type="Proteomes" id="UP001449225"/>
    </source>
</evidence>
<dbReference type="Proteomes" id="UP001449225">
    <property type="component" value="Unassembled WGS sequence"/>
</dbReference>
<keyword evidence="3" id="KW-1185">Reference proteome</keyword>
<name>A0ABU9TRT9_9GAMM</name>
<dbReference type="PANTHER" id="PTHR21248:SF23">
    <property type="entry name" value="CARDIOLIPIN SYNTHASE B"/>
    <property type="match status" value="1"/>
</dbReference>
<protein>
    <submittedName>
        <fullName evidence="2">Phospholipase D-like domain-containing protein</fullName>
    </submittedName>
</protein>
<organism evidence="2 3">
    <name type="scientific">Neptuniibacter pectenicola</name>
    <dbReference type="NCBI Taxonomy" id="1806669"/>
    <lineage>
        <taxon>Bacteria</taxon>
        <taxon>Pseudomonadati</taxon>
        <taxon>Pseudomonadota</taxon>
        <taxon>Gammaproteobacteria</taxon>
        <taxon>Oceanospirillales</taxon>
        <taxon>Oceanospirillaceae</taxon>
        <taxon>Neptuniibacter</taxon>
    </lineage>
</organism>
<reference evidence="2 3" key="1">
    <citation type="submission" date="2024-03" db="EMBL/GenBank/DDBJ databases">
        <title>Community enrichment and isolation of bacterial strains for fucoidan degradation.</title>
        <authorList>
            <person name="Sichert A."/>
        </authorList>
    </citation>
    <scope>NUCLEOTIDE SEQUENCE [LARGE SCALE GENOMIC DNA]</scope>
    <source>
        <strain evidence="2 3">AS76</strain>
    </source>
</reference>
<dbReference type="InterPro" id="IPR025202">
    <property type="entry name" value="PLD-like_dom"/>
</dbReference>
<dbReference type="PANTHER" id="PTHR21248">
    <property type="entry name" value="CARDIOLIPIN SYNTHASE"/>
    <property type="match status" value="1"/>
</dbReference>
<dbReference type="InterPro" id="IPR001736">
    <property type="entry name" value="PLipase_D/transphosphatidylase"/>
</dbReference>